<gene>
    <name evidence="4" type="ORF">ERS852381_01467</name>
</gene>
<dbReference type="SUPFAM" id="SSF52467">
    <property type="entry name" value="DHS-like NAD/FAD-binding domain"/>
    <property type="match status" value="1"/>
</dbReference>
<name>A0A174ENI8_9ACTN</name>
<dbReference type="EMBL" id="CYYP01000013">
    <property type="protein sequence ID" value="CUO38208.1"/>
    <property type="molecule type" value="Genomic_DNA"/>
</dbReference>
<protein>
    <recommendedName>
        <fullName evidence="3">Deacetylase sirtuin-type domain-containing protein</fullName>
    </recommendedName>
</protein>
<organism evidence="4 5">
    <name type="scientific">Collinsella aerofaciens</name>
    <dbReference type="NCBI Taxonomy" id="74426"/>
    <lineage>
        <taxon>Bacteria</taxon>
        <taxon>Bacillati</taxon>
        <taxon>Actinomycetota</taxon>
        <taxon>Coriobacteriia</taxon>
        <taxon>Coriobacteriales</taxon>
        <taxon>Coriobacteriaceae</taxon>
        <taxon>Collinsella</taxon>
    </lineage>
</organism>
<dbReference type="AlphaFoldDB" id="A0A174ENI8"/>
<evidence type="ECO:0000256" key="2">
    <source>
        <dbReference type="PROSITE-ProRule" id="PRU00236"/>
    </source>
</evidence>
<dbReference type="PROSITE" id="PS50305">
    <property type="entry name" value="SIRTUIN"/>
    <property type="match status" value="1"/>
</dbReference>
<evidence type="ECO:0000259" key="3">
    <source>
        <dbReference type="PROSITE" id="PS50305"/>
    </source>
</evidence>
<dbReference type="InterPro" id="IPR026590">
    <property type="entry name" value="Ssirtuin_cat_dom"/>
</dbReference>
<proteinExistence type="predicted"/>
<evidence type="ECO:0000313" key="5">
    <source>
        <dbReference type="Proteomes" id="UP000095468"/>
    </source>
</evidence>
<feature type="binding site" evidence="2">
    <location>
        <position position="173"/>
    </location>
    <ligand>
        <name>Zn(2+)</name>
        <dbReference type="ChEBI" id="CHEBI:29105"/>
    </ligand>
</feature>
<sequence length="282" mass="31955">MPSLERKAMRLRGLIADADAIIVGIGSGMSSAAGFNHYNHAGMTRAGMADWQQAFGFKSLFDGFYHLYPSLEQQWAYYARYIDFMLREPASQPYLDLRSLISHKDYFILSTNVDTQVEKTFPTERTCNYQGSFAHLQCKQPCCDELFDASPYVERMLVGMTGFEIRNEDVPRCPHCGWQLVPWVRDDTFLQGAAWRESIERYENFVRERRDSRLLFLELGVGEMTPGIITLPFWSMTAKLPDAHLLSINISGDSAPLQLGSKAEAIQADLRTLLAATRAGDE</sequence>
<dbReference type="GO" id="GO:0046872">
    <property type="term" value="F:metal ion binding"/>
    <property type="evidence" value="ECO:0007669"/>
    <property type="project" value="UniProtKB-KW"/>
</dbReference>
<dbReference type="Gene3D" id="3.40.50.1220">
    <property type="entry name" value="TPP-binding domain"/>
    <property type="match status" value="1"/>
</dbReference>
<keyword evidence="1" id="KW-0520">NAD</keyword>
<evidence type="ECO:0000256" key="1">
    <source>
        <dbReference type="ARBA" id="ARBA00023027"/>
    </source>
</evidence>
<keyword evidence="2" id="KW-0862">Zinc</keyword>
<accession>A0A174ENI8</accession>
<dbReference type="Proteomes" id="UP000095468">
    <property type="component" value="Unassembled WGS sequence"/>
</dbReference>
<feature type="binding site" evidence="2">
    <location>
        <position position="143"/>
    </location>
    <ligand>
        <name>Zn(2+)</name>
        <dbReference type="ChEBI" id="CHEBI:29105"/>
    </ligand>
</feature>
<evidence type="ECO:0000313" key="4">
    <source>
        <dbReference type="EMBL" id="CUO38208.1"/>
    </source>
</evidence>
<reference evidence="4 5" key="1">
    <citation type="submission" date="2015-09" db="EMBL/GenBank/DDBJ databases">
        <authorList>
            <consortium name="Pathogen Informatics"/>
        </authorList>
    </citation>
    <scope>NUCLEOTIDE SEQUENCE [LARGE SCALE GENOMIC DNA]</scope>
    <source>
        <strain evidence="4 5">2789STDY5608823</strain>
    </source>
</reference>
<keyword evidence="2" id="KW-0479">Metal-binding</keyword>
<feature type="binding site" evidence="2">
    <location>
        <position position="138"/>
    </location>
    <ligand>
        <name>Zn(2+)</name>
        <dbReference type="ChEBI" id="CHEBI:29105"/>
    </ligand>
</feature>
<feature type="binding site" evidence="2">
    <location>
        <position position="176"/>
    </location>
    <ligand>
        <name>Zn(2+)</name>
        <dbReference type="ChEBI" id="CHEBI:29105"/>
    </ligand>
</feature>
<dbReference type="InterPro" id="IPR029035">
    <property type="entry name" value="DHS-like_NAD/FAD-binding_dom"/>
</dbReference>
<comment type="caution">
    <text evidence="2">Lacks conserved residue(s) required for the propagation of feature annotation.</text>
</comment>
<feature type="domain" description="Deacetylase sirtuin-type" evidence="3">
    <location>
        <begin position="1"/>
        <end position="276"/>
    </location>
</feature>